<organism evidence="10 11">
    <name type="scientific">Novosphingobium jiangmenense</name>
    <dbReference type="NCBI Taxonomy" id="2791981"/>
    <lineage>
        <taxon>Bacteria</taxon>
        <taxon>Pseudomonadati</taxon>
        <taxon>Pseudomonadota</taxon>
        <taxon>Alphaproteobacteria</taxon>
        <taxon>Sphingomonadales</taxon>
        <taxon>Sphingomonadaceae</taxon>
        <taxon>Novosphingobium</taxon>
    </lineage>
</organism>
<evidence type="ECO:0000313" key="11">
    <source>
        <dbReference type="Proteomes" id="UP000600799"/>
    </source>
</evidence>
<dbReference type="InterPro" id="IPR020568">
    <property type="entry name" value="Ribosomal_Su5_D2-typ_SF"/>
</dbReference>
<dbReference type="PIRSF" id="PIRSF000530">
    <property type="entry name" value="Galactokinase"/>
    <property type="match status" value="1"/>
</dbReference>
<sequence length="379" mass="39307">MSGIGERLLGGFAEAFGGQPALVVRAPGRVNLIGEHTDYNDGFAMPIAIGQETRVGFRAGSGPLRVTALDFGETDSFDPANPERVGGWRDYVRGVVDQLRQAGIAVPGGELAIAGSIAKGTGLSSSASLEVAVARVILESVGQSLDAVQLALLAQRAECDFVGVRCGNLDQIASAATTLGHALLIDCRSLALRQIAMPADAVVMIVQSGVVRGLVDGEYNRRRAECEAAAGILGVASLRDADEAMLDAARGRMDENTYARARHVVTENRRTLDAAEALEAGDLVRMGALMRESHVSQGKDFGITVPFTDALAGLMNEAIGKDGGARQTGGGFGGAVVGLMRKDRVAAVRNAVLESYRTPSGEVPLICIETPAAGAGPVA</sequence>
<keyword evidence="3" id="KW-0418">Kinase</keyword>
<dbReference type="RefSeq" id="WP_196275934.1">
    <property type="nucleotide sequence ID" value="NZ_JADQDC010000007.1"/>
</dbReference>
<accession>A0ABS0HH71</accession>
<proteinExistence type="inferred from homology"/>
<dbReference type="PRINTS" id="PR00473">
    <property type="entry name" value="GALCTOKINASE"/>
</dbReference>
<evidence type="ECO:0000259" key="7">
    <source>
        <dbReference type="Pfam" id="PF00288"/>
    </source>
</evidence>
<dbReference type="InterPro" id="IPR014721">
    <property type="entry name" value="Ribsml_uS5_D2-typ_fold_subgr"/>
</dbReference>
<dbReference type="Pfam" id="PF10509">
    <property type="entry name" value="GalKase_gal_bdg"/>
    <property type="match status" value="1"/>
</dbReference>
<keyword evidence="5" id="KW-0299">Galactose metabolism</keyword>
<feature type="domain" description="Galactokinase N-terminal" evidence="9">
    <location>
        <begin position="12"/>
        <end position="56"/>
    </location>
</feature>
<protein>
    <recommendedName>
        <fullName evidence="6">Galactokinase</fullName>
        <ecNumber evidence="6">2.7.1.6</ecNumber>
    </recommendedName>
</protein>
<dbReference type="Proteomes" id="UP000600799">
    <property type="component" value="Unassembled WGS sequence"/>
</dbReference>
<dbReference type="InterPro" id="IPR036554">
    <property type="entry name" value="GHMP_kinase_C_sf"/>
</dbReference>
<reference evidence="10 11" key="1">
    <citation type="submission" date="2020-11" db="EMBL/GenBank/DDBJ databases">
        <title>The genome sequence of Novosphingobium sp. 1Y9A.</title>
        <authorList>
            <person name="Liu Y."/>
        </authorList>
    </citation>
    <scope>NUCLEOTIDE SEQUENCE [LARGE SCALE GENOMIC DNA]</scope>
    <source>
        <strain evidence="10 11">1Y9A</strain>
    </source>
</reference>
<keyword evidence="10" id="KW-0808">Transferase</keyword>
<name>A0ABS0HH71_9SPHN</name>
<evidence type="ECO:0000256" key="1">
    <source>
        <dbReference type="ARBA" id="ARBA00006566"/>
    </source>
</evidence>
<dbReference type="InterPro" id="IPR006206">
    <property type="entry name" value="Mevalonate/galactokinase"/>
</dbReference>
<comment type="similarity">
    <text evidence="1">Belongs to the GHMP kinase family. GalK subfamily.</text>
</comment>
<dbReference type="InterPro" id="IPR019741">
    <property type="entry name" value="Galactokinase_CS"/>
</dbReference>
<dbReference type="InterPro" id="IPR006204">
    <property type="entry name" value="GHMP_kinase_N_dom"/>
</dbReference>
<dbReference type="SUPFAM" id="SSF54211">
    <property type="entry name" value="Ribosomal protein S5 domain 2-like"/>
    <property type="match status" value="1"/>
</dbReference>
<dbReference type="PROSITE" id="PS00106">
    <property type="entry name" value="GALACTOKINASE"/>
    <property type="match status" value="1"/>
</dbReference>
<dbReference type="Gene3D" id="3.30.230.10">
    <property type="match status" value="1"/>
</dbReference>
<feature type="domain" description="GHMP kinase C-terminal" evidence="8">
    <location>
        <begin position="274"/>
        <end position="356"/>
    </location>
</feature>
<dbReference type="Pfam" id="PF08544">
    <property type="entry name" value="GHMP_kinases_C"/>
    <property type="match status" value="1"/>
</dbReference>
<dbReference type="NCBIfam" id="TIGR00131">
    <property type="entry name" value="gal_kin"/>
    <property type="match status" value="1"/>
</dbReference>
<dbReference type="EC" id="2.7.1.6" evidence="6"/>
<dbReference type="SUPFAM" id="SSF55060">
    <property type="entry name" value="GHMP Kinase, C-terminal domain"/>
    <property type="match status" value="1"/>
</dbReference>
<dbReference type="InterPro" id="IPR013750">
    <property type="entry name" value="GHMP_kinase_C_dom"/>
</dbReference>
<evidence type="ECO:0000256" key="4">
    <source>
        <dbReference type="ARBA" id="ARBA00022840"/>
    </source>
</evidence>
<keyword evidence="2" id="KW-0547">Nucleotide-binding</keyword>
<evidence type="ECO:0000259" key="9">
    <source>
        <dbReference type="Pfam" id="PF10509"/>
    </source>
</evidence>
<dbReference type="InterPro" id="IPR000705">
    <property type="entry name" value="Galactokinase"/>
</dbReference>
<evidence type="ECO:0000259" key="8">
    <source>
        <dbReference type="Pfam" id="PF08544"/>
    </source>
</evidence>
<dbReference type="PANTHER" id="PTHR10457">
    <property type="entry name" value="MEVALONATE KINASE/GALACTOKINASE"/>
    <property type="match status" value="1"/>
</dbReference>
<gene>
    <name evidence="10" type="primary">galK</name>
    <name evidence="10" type="ORF">I2488_11385</name>
</gene>
<dbReference type="GO" id="GO:0004335">
    <property type="term" value="F:galactokinase activity"/>
    <property type="evidence" value="ECO:0007669"/>
    <property type="project" value="UniProtKB-EC"/>
</dbReference>
<keyword evidence="5" id="KW-0119">Carbohydrate metabolism</keyword>
<dbReference type="InterPro" id="IPR019539">
    <property type="entry name" value="GalKase_N"/>
</dbReference>
<dbReference type="EMBL" id="JADQDC010000007">
    <property type="protein sequence ID" value="MBF9151607.1"/>
    <property type="molecule type" value="Genomic_DNA"/>
</dbReference>
<dbReference type="PRINTS" id="PR00959">
    <property type="entry name" value="MEVGALKINASE"/>
</dbReference>
<evidence type="ECO:0000256" key="2">
    <source>
        <dbReference type="ARBA" id="ARBA00022741"/>
    </source>
</evidence>
<dbReference type="PANTHER" id="PTHR10457:SF7">
    <property type="entry name" value="GALACTOKINASE-RELATED"/>
    <property type="match status" value="1"/>
</dbReference>
<evidence type="ECO:0000256" key="3">
    <source>
        <dbReference type="ARBA" id="ARBA00022777"/>
    </source>
</evidence>
<evidence type="ECO:0000256" key="5">
    <source>
        <dbReference type="ARBA" id="ARBA00023144"/>
    </source>
</evidence>
<keyword evidence="4" id="KW-0067">ATP-binding</keyword>
<feature type="domain" description="GHMP kinase N-terminal" evidence="7">
    <location>
        <begin position="91"/>
        <end position="175"/>
    </location>
</feature>
<comment type="caution">
    <text evidence="10">The sequence shown here is derived from an EMBL/GenBank/DDBJ whole genome shotgun (WGS) entry which is preliminary data.</text>
</comment>
<dbReference type="Pfam" id="PF00288">
    <property type="entry name" value="GHMP_kinases_N"/>
    <property type="match status" value="1"/>
</dbReference>
<evidence type="ECO:0000313" key="10">
    <source>
        <dbReference type="EMBL" id="MBF9151607.1"/>
    </source>
</evidence>
<keyword evidence="11" id="KW-1185">Reference proteome</keyword>
<evidence type="ECO:0000256" key="6">
    <source>
        <dbReference type="NCBIfam" id="TIGR00131"/>
    </source>
</evidence>
<dbReference type="Gene3D" id="3.30.70.890">
    <property type="entry name" value="GHMP kinase, C-terminal domain"/>
    <property type="match status" value="1"/>
</dbReference>